<accession>A0ABD3DXF1</accession>
<sequence>MFAILELGSRRRRLSNGVPVQTGEALTPIRVTTTAMIKQQVKAKDSVFKIRRAVRPPKDSDGTTFLLSDRNKKQMSAYLAYLSSDSTKERDVGNTLPETAAFFKYIEDSAK</sequence>
<dbReference type="EMBL" id="JAVIJP010000011">
    <property type="protein sequence ID" value="KAL3646925.1"/>
    <property type="molecule type" value="Genomic_DNA"/>
</dbReference>
<reference evidence="2" key="1">
    <citation type="journal article" date="2024" name="IScience">
        <title>Strigolactones Initiate the Formation of Haustorium-like Structures in Castilleja.</title>
        <authorList>
            <person name="Buerger M."/>
            <person name="Peterson D."/>
            <person name="Chory J."/>
        </authorList>
    </citation>
    <scope>NUCLEOTIDE SEQUENCE [LARGE SCALE GENOMIC DNA]</scope>
</reference>
<name>A0ABD3DXF1_9LAMI</name>
<dbReference type="AlphaFoldDB" id="A0ABD3DXF1"/>
<evidence type="ECO:0000313" key="1">
    <source>
        <dbReference type="EMBL" id="KAL3646925.1"/>
    </source>
</evidence>
<dbReference type="Proteomes" id="UP001632038">
    <property type="component" value="Unassembled WGS sequence"/>
</dbReference>
<protein>
    <submittedName>
        <fullName evidence="1">Uncharacterized protein</fullName>
    </submittedName>
</protein>
<evidence type="ECO:0000313" key="2">
    <source>
        <dbReference type="Proteomes" id="UP001632038"/>
    </source>
</evidence>
<organism evidence="1 2">
    <name type="scientific">Castilleja foliolosa</name>
    <dbReference type="NCBI Taxonomy" id="1961234"/>
    <lineage>
        <taxon>Eukaryota</taxon>
        <taxon>Viridiplantae</taxon>
        <taxon>Streptophyta</taxon>
        <taxon>Embryophyta</taxon>
        <taxon>Tracheophyta</taxon>
        <taxon>Spermatophyta</taxon>
        <taxon>Magnoliopsida</taxon>
        <taxon>eudicotyledons</taxon>
        <taxon>Gunneridae</taxon>
        <taxon>Pentapetalae</taxon>
        <taxon>asterids</taxon>
        <taxon>lamiids</taxon>
        <taxon>Lamiales</taxon>
        <taxon>Orobanchaceae</taxon>
        <taxon>Pedicularideae</taxon>
        <taxon>Castillejinae</taxon>
        <taxon>Castilleja</taxon>
    </lineage>
</organism>
<comment type="caution">
    <text evidence="1">The sequence shown here is derived from an EMBL/GenBank/DDBJ whole genome shotgun (WGS) entry which is preliminary data.</text>
</comment>
<proteinExistence type="predicted"/>
<keyword evidence="2" id="KW-1185">Reference proteome</keyword>
<gene>
    <name evidence="1" type="ORF">CASFOL_009469</name>
</gene>